<comment type="caution">
    <text evidence="3">The sequence shown here is derived from an EMBL/GenBank/DDBJ whole genome shotgun (WGS) entry which is preliminary data.</text>
</comment>
<keyword evidence="1" id="KW-0812">Transmembrane</keyword>
<dbReference type="RefSeq" id="WP_062370880.1">
    <property type="nucleotide sequence ID" value="NZ_LNCD01000082.1"/>
</dbReference>
<keyword evidence="4" id="KW-1185">Reference proteome</keyword>
<dbReference type="InterPro" id="IPR012429">
    <property type="entry name" value="HGSNAT_cat"/>
</dbReference>
<protein>
    <recommendedName>
        <fullName evidence="2">Heparan-alpha-glucosaminide N-acetyltransferase catalytic domain-containing protein</fullName>
    </recommendedName>
</protein>
<feature type="domain" description="Heparan-alpha-glucosaminide N-acetyltransferase catalytic" evidence="2">
    <location>
        <begin position="16"/>
        <end position="243"/>
    </location>
</feature>
<feature type="transmembrane region" description="Helical" evidence="1">
    <location>
        <begin position="235"/>
        <end position="256"/>
    </location>
</feature>
<accession>A0A109JLJ8</accession>
<proteinExistence type="predicted"/>
<evidence type="ECO:0000313" key="3">
    <source>
        <dbReference type="EMBL" id="KWV51091.1"/>
    </source>
</evidence>
<keyword evidence="1" id="KW-0472">Membrane</keyword>
<reference evidence="3 4" key="1">
    <citation type="submission" date="2015-11" db="EMBL/GenBank/DDBJ databases">
        <title>Draft Genome Sequence of the Strain BR 10423 (Rhizobium sp.) isolated from nodules of Mimosa pudica.</title>
        <authorList>
            <person name="Barauna A.C."/>
            <person name="Zilli J.E."/>
            <person name="Simoes-Araujo J.L."/>
            <person name="Reis V.M."/>
            <person name="James E.K."/>
            <person name="Reis F.B.Jr."/>
            <person name="Rouws L.F."/>
            <person name="Passos S.R."/>
            <person name="Gois S.R."/>
        </authorList>
    </citation>
    <scope>NUCLEOTIDE SEQUENCE [LARGE SCALE GENOMIC DNA]</scope>
    <source>
        <strain evidence="3 4">BR10423</strain>
    </source>
</reference>
<dbReference type="Pfam" id="PF07786">
    <property type="entry name" value="HGSNAT_cat"/>
    <property type="match status" value="1"/>
</dbReference>
<name>A0A109JLJ8_9HYPH</name>
<dbReference type="OrthoDB" id="9807591at2"/>
<gene>
    <name evidence="3" type="ORF">AS026_07125</name>
</gene>
<sequence length="328" mass="35893">MTALATETHASVKPPRIGLLDTARGVALLAMATYHFTWDMEFMGYLPPGTAETGWLKLYARAIASTFLFIVGVSLVLANTPEIRWRPFWKRFGMIVAAAFAISVVTRFVFPGEWIFFGILHCIAVLSLLGLVFLRLPLPVTIAATAAVTAAWVVDTWVAPNLLRSAIFNPRYLAWIGLAEMPQRSNDYVPIFPWAVPFLLGMTTALLALRTGLPARLAKLGTGSSLPARAGRHSLAFYLIHQPVLIAVAYGLSVIIPPAKPDPVETYLRQCNASCMMQEGEALCRSFCQCTLDALRTQKLFTEFQSGAVKPDDGRIMALASECSANTQ</sequence>
<dbReference type="AlphaFoldDB" id="A0A109JLJ8"/>
<keyword evidence="1" id="KW-1133">Transmembrane helix</keyword>
<feature type="transmembrane region" description="Helical" evidence="1">
    <location>
        <begin position="92"/>
        <end position="109"/>
    </location>
</feature>
<dbReference type="Proteomes" id="UP000068164">
    <property type="component" value="Unassembled WGS sequence"/>
</dbReference>
<feature type="transmembrane region" description="Helical" evidence="1">
    <location>
        <begin position="141"/>
        <end position="159"/>
    </location>
</feature>
<feature type="transmembrane region" description="Helical" evidence="1">
    <location>
        <begin position="191"/>
        <end position="209"/>
    </location>
</feature>
<feature type="transmembrane region" description="Helical" evidence="1">
    <location>
        <begin position="115"/>
        <end position="134"/>
    </location>
</feature>
<feature type="transmembrane region" description="Helical" evidence="1">
    <location>
        <begin position="17"/>
        <end position="38"/>
    </location>
</feature>
<feature type="transmembrane region" description="Helical" evidence="1">
    <location>
        <begin position="58"/>
        <end position="80"/>
    </location>
</feature>
<evidence type="ECO:0000259" key="2">
    <source>
        <dbReference type="Pfam" id="PF07786"/>
    </source>
</evidence>
<evidence type="ECO:0000256" key="1">
    <source>
        <dbReference type="SAM" id="Phobius"/>
    </source>
</evidence>
<organism evidence="3 4">
    <name type="scientific">Rhizobium altiplani</name>
    <dbReference type="NCBI Taxonomy" id="1864509"/>
    <lineage>
        <taxon>Bacteria</taxon>
        <taxon>Pseudomonadati</taxon>
        <taxon>Pseudomonadota</taxon>
        <taxon>Alphaproteobacteria</taxon>
        <taxon>Hyphomicrobiales</taxon>
        <taxon>Rhizobiaceae</taxon>
        <taxon>Rhizobium/Agrobacterium group</taxon>
        <taxon>Rhizobium</taxon>
    </lineage>
</organism>
<dbReference type="EMBL" id="LNCD01000082">
    <property type="protein sequence ID" value="KWV51091.1"/>
    <property type="molecule type" value="Genomic_DNA"/>
</dbReference>
<evidence type="ECO:0000313" key="4">
    <source>
        <dbReference type="Proteomes" id="UP000068164"/>
    </source>
</evidence>